<evidence type="ECO:0000313" key="4">
    <source>
        <dbReference type="Proteomes" id="UP001056619"/>
    </source>
</evidence>
<protein>
    <submittedName>
        <fullName evidence="3">Fimbria/pilus periplasmic chaperone</fullName>
    </submittedName>
</protein>
<reference evidence="3 4" key="1">
    <citation type="submission" date="2022-06" db="EMBL/GenBank/DDBJ databases">
        <authorList>
            <person name="Liu G."/>
        </authorList>
    </citation>
    <scope>NUCLEOTIDE SEQUENCE [LARGE SCALE GENOMIC DNA]</scope>
    <source>
        <strain evidence="3 4">E4</strain>
    </source>
</reference>
<dbReference type="RefSeq" id="WP_301641818.1">
    <property type="nucleotide sequence ID" value="NZ_CP098494.1"/>
</dbReference>
<dbReference type="EMBL" id="CP098494">
    <property type="protein sequence ID" value="USA60913.1"/>
    <property type="molecule type" value="Genomic_DNA"/>
</dbReference>
<dbReference type="InterPro" id="IPR008962">
    <property type="entry name" value="PapD-like_sf"/>
</dbReference>
<evidence type="ECO:0000259" key="2">
    <source>
        <dbReference type="Pfam" id="PF00345"/>
    </source>
</evidence>
<feature type="domain" description="Pili assembly chaperone N-terminal" evidence="2">
    <location>
        <begin position="42"/>
        <end position="156"/>
    </location>
</feature>
<dbReference type="InterPro" id="IPR016147">
    <property type="entry name" value="Pili_assmbl_chaperone_N"/>
</dbReference>
<dbReference type="Proteomes" id="UP001056619">
    <property type="component" value="Chromosome"/>
</dbReference>
<feature type="signal peptide" evidence="1">
    <location>
        <begin position="1"/>
        <end position="29"/>
    </location>
</feature>
<dbReference type="Gene3D" id="2.60.40.10">
    <property type="entry name" value="Immunoglobulins"/>
    <property type="match status" value="1"/>
</dbReference>
<keyword evidence="1" id="KW-0732">Signal</keyword>
<gene>
    <name evidence="3" type="ORF">NCF85_12590</name>
</gene>
<dbReference type="SUPFAM" id="SSF49354">
    <property type="entry name" value="PapD-like"/>
    <property type="match status" value="1"/>
</dbReference>
<sequence length="266" mass="28741">MRLIQRSARLFAICLSFLSAALIVSPAAAMRVSPMVVEMESQGSDAVARIEVQNTGPDTLPFETRIFRMEIDEDGKMTETPADDQFLVFPPQGALPPGGKQVLRLQWVGDPAPATSEAYYISVEQLPVELAPGSDDAVAAKVQVLYNMRALAVVAPPGAKPEVSATSVRPIVYQPRAAEGQSEAPAPVEGVEVILTNQGRRHAMMSNFGWKMEGKDKSGQWLRVDVSPEELTTAVGTGYVPALGSRKFYLPISGFGPEPIKLTFQQ</sequence>
<organism evidence="3 4">
    <name type="scientific">Qipengyuania citrea</name>
    <dbReference type="NCBI Taxonomy" id="225971"/>
    <lineage>
        <taxon>Bacteria</taxon>
        <taxon>Pseudomonadati</taxon>
        <taxon>Pseudomonadota</taxon>
        <taxon>Alphaproteobacteria</taxon>
        <taxon>Sphingomonadales</taxon>
        <taxon>Erythrobacteraceae</taxon>
        <taxon>Qipengyuania</taxon>
    </lineage>
</organism>
<accession>A0ABY4U9D0</accession>
<dbReference type="PANTHER" id="PTHR30251:SF4">
    <property type="entry name" value="SLR1668 PROTEIN"/>
    <property type="match status" value="1"/>
</dbReference>
<proteinExistence type="predicted"/>
<evidence type="ECO:0000313" key="3">
    <source>
        <dbReference type="EMBL" id="USA60913.1"/>
    </source>
</evidence>
<keyword evidence="4" id="KW-1185">Reference proteome</keyword>
<dbReference type="PANTHER" id="PTHR30251">
    <property type="entry name" value="PILUS ASSEMBLY CHAPERONE"/>
    <property type="match status" value="1"/>
</dbReference>
<dbReference type="InterPro" id="IPR013783">
    <property type="entry name" value="Ig-like_fold"/>
</dbReference>
<name>A0ABY4U9D0_9SPHN</name>
<evidence type="ECO:0000256" key="1">
    <source>
        <dbReference type="SAM" id="SignalP"/>
    </source>
</evidence>
<dbReference type="Pfam" id="PF00345">
    <property type="entry name" value="PapD_N"/>
    <property type="match status" value="1"/>
</dbReference>
<feature type="chain" id="PRO_5046250212" evidence="1">
    <location>
        <begin position="30"/>
        <end position="266"/>
    </location>
</feature>
<dbReference type="InterPro" id="IPR050643">
    <property type="entry name" value="Periplasmic_pilus_chap"/>
</dbReference>